<feature type="domain" description="PNPLA" evidence="5">
    <location>
        <begin position="32"/>
        <end position="198"/>
    </location>
</feature>
<dbReference type="EC" id="3.1.1.-" evidence="3"/>
<feature type="short sequence motif" description="GXSXG" evidence="2">
    <location>
        <begin position="64"/>
        <end position="68"/>
    </location>
</feature>
<evidence type="ECO:0000256" key="4">
    <source>
        <dbReference type="SAM" id="SignalP"/>
    </source>
</evidence>
<comment type="similarity">
    <text evidence="3">Belongs to the patatin family.</text>
</comment>
<evidence type="ECO:0000256" key="3">
    <source>
        <dbReference type="RuleBase" id="RU361262"/>
    </source>
</evidence>
<feature type="signal peptide" evidence="4">
    <location>
        <begin position="1"/>
        <end position="18"/>
    </location>
</feature>
<organism evidence="6 7">
    <name type="scientific">[Myrmecia] bisecta</name>
    <dbReference type="NCBI Taxonomy" id="41462"/>
    <lineage>
        <taxon>Eukaryota</taxon>
        <taxon>Viridiplantae</taxon>
        <taxon>Chlorophyta</taxon>
        <taxon>core chlorophytes</taxon>
        <taxon>Trebouxiophyceae</taxon>
        <taxon>Trebouxiales</taxon>
        <taxon>Trebouxiaceae</taxon>
        <taxon>Myrmecia</taxon>
    </lineage>
</organism>
<feature type="active site" description="Nucleophile" evidence="2">
    <location>
        <position position="66"/>
    </location>
</feature>
<keyword evidence="2 3" id="KW-0442">Lipid degradation</keyword>
<dbReference type="Proteomes" id="UP001489004">
    <property type="component" value="Unassembled WGS sequence"/>
</dbReference>
<dbReference type="Gene3D" id="3.40.1090.10">
    <property type="entry name" value="Cytosolic phospholipase A2 catalytic domain"/>
    <property type="match status" value="2"/>
</dbReference>
<dbReference type="InterPro" id="IPR033562">
    <property type="entry name" value="PLPL"/>
</dbReference>
<dbReference type="PANTHER" id="PTHR12406:SF45">
    <property type="entry name" value="PATATIN"/>
    <property type="match status" value="1"/>
</dbReference>
<keyword evidence="7" id="KW-1185">Reference proteome</keyword>
<dbReference type="PROSITE" id="PS51635">
    <property type="entry name" value="PNPLA"/>
    <property type="match status" value="1"/>
</dbReference>
<dbReference type="GO" id="GO:0005737">
    <property type="term" value="C:cytoplasm"/>
    <property type="evidence" value="ECO:0007669"/>
    <property type="project" value="TreeGrafter"/>
</dbReference>
<dbReference type="PANTHER" id="PTHR12406">
    <property type="entry name" value="CALCIUM-INDEPENDENT PHOSPHOLIPASE A2 IPLA2 -RELATED"/>
    <property type="match status" value="1"/>
</dbReference>
<comment type="caution">
    <text evidence="2">Lacks conserved residue(s) required for the propagation of feature annotation.</text>
</comment>
<dbReference type="GO" id="GO:0005811">
    <property type="term" value="C:lipid droplet"/>
    <property type="evidence" value="ECO:0007669"/>
    <property type="project" value="TreeGrafter"/>
</dbReference>
<keyword evidence="2 3" id="KW-0378">Hydrolase</keyword>
<dbReference type="SUPFAM" id="SSF52151">
    <property type="entry name" value="FabD/lysophospholipase-like"/>
    <property type="match status" value="1"/>
</dbReference>
<accession>A0AAW1PE67</accession>
<dbReference type="GO" id="GO:0004806">
    <property type="term" value="F:triacylglycerol lipase activity"/>
    <property type="evidence" value="ECO:0007669"/>
    <property type="project" value="TreeGrafter"/>
</dbReference>
<keyword evidence="1 2" id="KW-0443">Lipid metabolism</keyword>
<name>A0AAW1PE67_9CHLO</name>
<dbReference type="EMBL" id="JALJOR010000013">
    <property type="protein sequence ID" value="KAK9806776.1"/>
    <property type="molecule type" value="Genomic_DNA"/>
</dbReference>
<dbReference type="AlphaFoldDB" id="A0AAW1PE67"/>
<comment type="caution">
    <text evidence="6">The sequence shown here is derived from an EMBL/GenBank/DDBJ whole genome shotgun (WGS) entry which is preliminary data.</text>
</comment>
<dbReference type="InterPro" id="IPR016035">
    <property type="entry name" value="Acyl_Trfase/lysoPLipase"/>
</dbReference>
<evidence type="ECO:0000256" key="1">
    <source>
        <dbReference type="ARBA" id="ARBA00023098"/>
    </source>
</evidence>
<evidence type="ECO:0000259" key="5">
    <source>
        <dbReference type="PROSITE" id="PS51635"/>
    </source>
</evidence>
<comment type="domain">
    <text evidence="3">The nitrogen atoms of the two glycine residues in the GGXR motif define the oxyanion hole, and stabilize the oxyanion that forms during the nucleophilic attack by the catalytic serine during substrate cleavage.</text>
</comment>
<dbReference type="GO" id="GO:0055088">
    <property type="term" value="P:lipid homeostasis"/>
    <property type="evidence" value="ECO:0007669"/>
    <property type="project" value="TreeGrafter"/>
</dbReference>
<dbReference type="Pfam" id="PF01734">
    <property type="entry name" value="Patatin"/>
    <property type="match status" value="1"/>
</dbReference>
<dbReference type="GO" id="GO:0019433">
    <property type="term" value="P:triglyceride catabolic process"/>
    <property type="evidence" value="ECO:0007669"/>
    <property type="project" value="TreeGrafter"/>
</dbReference>
<feature type="active site" description="Proton acceptor" evidence="2">
    <location>
        <position position="185"/>
    </location>
</feature>
<keyword evidence="4" id="KW-0732">Signal</keyword>
<evidence type="ECO:0000313" key="7">
    <source>
        <dbReference type="Proteomes" id="UP001489004"/>
    </source>
</evidence>
<protein>
    <recommendedName>
        <fullName evidence="3">Patatin</fullName>
        <ecNumber evidence="3">3.1.1.-</ecNumber>
    </recommendedName>
</protein>
<feature type="chain" id="PRO_5043519861" description="Patatin" evidence="4">
    <location>
        <begin position="19"/>
        <end position="272"/>
    </location>
</feature>
<dbReference type="InterPro" id="IPR002641">
    <property type="entry name" value="PNPLA_dom"/>
</dbReference>
<gene>
    <name evidence="6" type="ORF">WJX72_002404</name>
</gene>
<dbReference type="GO" id="GO:0016020">
    <property type="term" value="C:membrane"/>
    <property type="evidence" value="ECO:0007669"/>
    <property type="project" value="TreeGrafter"/>
</dbReference>
<proteinExistence type="inferred from homology"/>
<evidence type="ECO:0000256" key="2">
    <source>
        <dbReference type="PROSITE-ProRule" id="PRU01161"/>
    </source>
</evidence>
<comment type="function">
    <text evidence="3">Lipolytic acyl hydrolase (LAH).</text>
</comment>
<sequence length="272" mass="30260">MHLVAALGVLCLSQGSFGNVQCSLPYFGKPILAGGGGGIFFFWQLGVIKYLEEQFDLDKVHMVGASAGALIATLAACNIDPENAIQTAYHIAIESKLFERKLGLLGVWGDLVRQWLDELLPENAAEICRDRLRIIVTDVAERRQVYASDYASKADLIEAAMASVHVPVFLDFKPVASFRGRWCIDGSFADFITFSNGDLLQCDGRAFILDYSKDEELQFSRLDFLKLREYEEVLGLIDTGYAYAQRVDDAGGFEPYFSSVRRPVPVIHSVRK</sequence>
<evidence type="ECO:0000313" key="6">
    <source>
        <dbReference type="EMBL" id="KAK9806776.1"/>
    </source>
</evidence>
<reference evidence="6 7" key="1">
    <citation type="journal article" date="2024" name="Nat. Commun.">
        <title>Phylogenomics reveals the evolutionary origins of lichenization in chlorophyte algae.</title>
        <authorList>
            <person name="Puginier C."/>
            <person name="Libourel C."/>
            <person name="Otte J."/>
            <person name="Skaloud P."/>
            <person name="Haon M."/>
            <person name="Grisel S."/>
            <person name="Petersen M."/>
            <person name="Berrin J.G."/>
            <person name="Delaux P.M."/>
            <person name="Dal Grande F."/>
            <person name="Keller J."/>
        </authorList>
    </citation>
    <scope>NUCLEOTIDE SEQUENCE [LARGE SCALE GENOMIC DNA]</scope>
    <source>
        <strain evidence="6 7">SAG 2043</strain>
    </source>
</reference>